<keyword evidence="5" id="KW-1185">Reference proteome</keyword>
<dbReference type="Proteomes" id="UP000429607">
    <property type="component" value="Unassembled WGS sequence"/>
</dbReference>
<accession>A0A6A3KLW0</accession>
<evidence type="ECO:0000313" key="5">
    <source>
        <dbReference type="Proteomes" id="UP000434957"/>
    </source>
</evidence>
<organism evidence="2 4">
    <name type="scientific">Phytophthora rubi</name>
    <dbReference type="NCBI Taxonomy" id="129364"/>
    <lineage>
        <taxon>Eukaryota</taxon>
        <taxon>Sar</taxon>
        <taxon>Stramenopiles</taxon>
        <taxon>Oomycota</taxon>
        <taxon>Peronosporomycetes</taxon>
        <taxon>Peronosporales</taxon>
        <taxon>Peronosporaceae</taxon>
        <taxon>Phytophthora</taxon>
    </lineage>
</organism>
<comment type="caution">
    <text evidence="2">The sequence shown here is derived from an EMBL/GenBank/DDBJ whole genome shotgun (WGS) entry which is preliminary data.</text>
</comment>
<evidence type="ECO:0000313" key="2">
    <source>
        <dbReference type="EMBL" id="KAE9008009.1"/>
    </source>
</evidence>
<dbReference type="Proteomes" id="UP000434957">
    <property type="component" value="Unassembled WGS sequence"/>
</dbReference>
<name>A0A6A3KLW0_9STRA</name>
<reference evidence="2 4" key="1">
    <citation type="submission" date="2018-09" db="EMBL/GenBank/DDBJ databases">
        <title>Genomic investigation of the strawberry pathogen Phytophthora fragariae indicates pathogenicity is determined by transcriptional variation in three key races.</title>
        <authorList>
            <person name="Adams T.M."/>
            <person name="Armitage A.D."/>
            <person name="Sobczyk M.K."/>
            <person name="Bates H.J."/>
            <person name="Dunwell J.M."/>
            <person name="Nellist C.F."/>
            <person name="Harrison R.J."/>
        </authorList>
    </citation>
    <scope>NUCLEOTIDE SEQUENCE [LARGE SCALE GENOMIC DNA]</scope>
    <source>
        <strain evidence="2 4">SCRP249</strain>
        <strain evidence="3 5">SCRP333</strain>
    </source>
</reference>
<evidence type="ECO:0000313" key="3">
    <source>
        <dbReference type="EMBL" id="KAE9326531.1"/>
    </source>
</evidence>
<evidence type="ECO:0000313" key="4">
    <source>
        <dbReference type="Proteomes" id="UP000429607"/>
    </source>
</evidence>
<dbReference type="EMBL" id="QXFT01001172">
    <property type="protein sequence ID" value="KAE9326531.1"/>
    <property type="molecule type" value="Genomic_DNA"/>
</dbReference>
<evidence type="ECO:0000256" key="1">
    <source>
        <dbReference type="SAM" id="MobiDB-lite"/>
    </source>
</evidence>
<feature type="compositionally biased region" description="Polar residues" evidence="1">
    <location>
        <begin position="72"/>
        <end position="81"/>
    </location>
</feature>
<proteinExistence type="predicted"/>
<gene>
    <name evidence="2" type="ORF">PR001_g16818</name>
    <name evidence="3" type="ORF">PR003_g16222</name>
</gene>
<dbReference type="EMBL" id="QXFV01001352">
    <property type="protein sequence ID" value="KAE9008009.1"/>
    <property type="molecule type" value="Genomic_DNA"/>
</dbReference>
<feature type="compositionally biased region" description="Low complexity" evidence="1">
    <location>
        <begin position="1"/>
        <end position="42"/>
    </location>
</feature>
<dbReference type="AlphaFoldDB" id="A0A6A3KLW0"/>
<feature type="region of interest" description="Disordered" evidence="1">
    <location>
        <begin position="1"/>
        <end position="102"/>
    </location>
</feature>
<protein>
    <submittedName>
        <fullName evidence="2">Uncharacterized protein</fullName>
    </submittedName>
</protein>
<sequence length="134" mass="13799">MEMPSSSSPTTSQVMSPNPTTTPTSSASEASSEVASMTEAASLLTSPTLVQRPFPTVPDYTGGSQAAYWGQSRATSASKPRSLTYGEAPNNAPGPGRVSASDLAALNDSSTPKIKAITKFDVGKKLSQPSEYPA</sequence>